<evidence type="ECO:0000313" key="1">
    <source>
        <dbReference type="EMBL" id="HIS24471.1"/>
    </source>
</evidence>
<name>A0A9D1EN30_9FIRM</name>
<dbReference type="PIRSF" id="PIRSF037263">
    <property type="entry name" value="DUF951_bac"/>
    <property type="match status" value="1"/>
</dbReference>
<sequence>MDIQKGDILTMKKNHPCGKSEANKMLVLRSGMDFKLRCLGCGHEFMIPRVKAEKNIKSVDSHAREIK</sequence>
<evidence type="ECO:0000313" key="2">
    <source>
        <dbReference type="Proteomes" id="UP000823982"/>
    </source>
</evidence>
<reference evidence="1" key="1">
    <citation type="submission" date="2020-10" db="EMBL/GenBank/DDBJ databases">
        <authorList>
            <person name="Gilroy R."/>
        </authorList>
    </citation>
    <scope>NUCLEOTIDE SEQUENCE</scope>
    <source>
        <strain evidence="1">CHK157-1446</strain>
    </source>
</reference>
<reference evidence="1" key="2">
    <citation type="journal article" date="2021" name="PeerJ">
        <title>Extensive microbial diversity within the chicken gut microbiome revealed by metagenomics and culture.</title>
        <authorList>
            <person name="Gilroy R."/>
            <person name="Ravi A."/>
            <person name="Getino M."/>
            <person name="Pursley I."/>
            <person name="Horton D.L."/>
            <person name="Alikhan N.F."/>
            <person name="Baker D."/>
            <person name="Gharbi K."/>
            <person name="Hall N."/>
            <person name="Watson M."/>
            <person name="Adriaenssens E.M."/>
            <person name="Foster-Nyarko E."/>
            <person name="Jarju S."/>
            <person name="Secka A."/>
            <person name="Antonio M."/>
            <person name="Oren A."/>
            <person name="Chaudhuri R.R."/>
            <person name="La Ragione R."/>
            <person name="Hildebrand F."/>
            <person name="Pallen M.J."/>
        </authorList>
    </citation>
    <scope>NUCLEOTIDE SEQUENCE</scope>
    <source>
        <strain evidence="1">CHK157-1446</strain>
    </source>
</reference>
<gene>
    <name evidence="1" type="ORF">IAD01_03610</name>
</gene>
<organism evidence="1 2">
    <name type="scientific">Candidatus Faeciplasma gallinarum</name>
    <dbReference type="NCBI Taxonomy" id="2840799"/>
    <lineage>
        <taxon>Bacteria</taxon>
        <taxon>Bacillati</taxon>
        <taxon>Bacillota</taxon>
        <taxon>Clostridia</taxon>
        <taxon>Eubacteriales</taxon>
        <taxon>Oscillospiraceae</taxon>
        <taxon>Oscillospiraceae incertae sedis</taxon>
        <taxon>Candidatus Faeciplasma</taxon>
    </lineage>
</organism>
<dbReference type="PANTHER" id="PTHR38455:SF1">
    <property type="entry name" value="DUF951 DOMAIN-CONTAINING PROTEIN"/>
    <property type="match status" value="1"/>
</dbReference>
<dbReference type="Pfam" id="PF06107">
    <property type="entry name" value="DUF951"/>
    <property type="match status" value="1"/>
</dbReference>
<dbReference type="EMBL" id="DVIR01000034">
    <property type="protein sequence ID" value="HIS24471.1"/>
    <property type="molecule type" value="Genomic_DNA"/>
</dbReference>
<comment type="caution">
    <text evidence="1">The sequence shown here is derived from an EMBL/GenBank/DDBJ whole genome shotgun (WGS) entry which is preliminary data.</text>
</comment>
<accession>A0A9D1EN30</accession>
<dbReference type="InterPro" id="IPR009296">
    <property type="entry name" value="DUF951"/>
</dbReference>
<dbReference type="PANTHER" id="PTHR38455">
    <property type="entry name" value="HYPOTHETICAL CYTOSOLIC PROTEIN"/>
    <property type="match status" value="1"/>
</dbReference>
<dbReference type="AlphaFoldDB" id="A0A9D1EN30"/>
<proteinExistence type="predicted"/>
<dbReference type="Proteomes" id="UP000823982">
    <property type="component" value="Unassembled WGS sequence"/>
</dbReference>
<protein>
    <submittedName>
        <fullName evidence="1">DUF951 domain-containing protein</fullName>
    </submittedName>
</protein>